<dbReference type="SMART" id="SM00443">
    <property type="entry name" value="G_patch"/>
    <property type="match status" value="1"/>
</dbReference>
<feature type="region of interest" description="Disordered" evidence="2">
    <location>
        <begin position="176"/>
        <end position="250"/>
    </location>
</feature>
<evidence type="ECO:0000313" key="5">
    <source>
        <dbReference type="EMBL" id="TGZ48427.1"/>
    </source>
</evidence>
<dbReference type="STRING" id="300112.A0A4S2KKN1"/>
<evidence type="ECO:0000256" key="1">
    <source>
        <dbReference type="SAM" id="Coils"/>
    </source>
</evidence>
<feature type="compositionally biased region" description="Acidic residues" evidence="2">
    <location>
        <begin position="216"/>
        <end position="228"/>
    </location>
</feature>
<dbReference type="Proteomes" id="UP000310200">
    <property type="component" value="Unassembled WGS sequence"/>
</dbReference>
<dbReference type="PANTHER" id="PTHR23106:SF24">
    <property type="entry name" value="ANGIOGENIC FACTOR WITH G PATCH AND FHA DOMAINS 1"/>
    <property type="match status" value="1"/>
</dbReference>
<evidence type="ECO:0000259" key="4">
    <source>
        <dbReference type="PROSITE" id="PS50174"/>
    </source>
</evidence>
<keyword evidence="1" id="KW-0175">Coiled coil</keyword>
<dbReference type="Pfam" id="PF17780">
    <property type="entry name" value="OCRE"/>
    <property type="match status" value="1"/>
</dbReference>
<dbReference type="Pfam" id="PF01585">
    <property type="entry name" value="G-patch"/>
    <property type="match status" value="1"/>
</dbReference>
<dbReference type="SUPFAM" id="SSF49879">
    <property type="entry name" value="SMAD/FHA domain"/>
    <property type="match status" value="1"/>
</dbReference>
<evidence type="ECO:0000259" key="3">
    <source>
        <dbReference type="PROSITE" id="PS50006"/>
    </source>
</evidence>
<dbReference type="Gene3D" id="2.60.200.20">
    <property type="match status" value="1"/>
</dbReference>
<evidence type="ECO:0000313" key="6">
    <source>
        <dbReference type="Proteomes" id="UP000310200"/>
    </source>
</evidence>
<name>A0A4S2KKN1_9HYME</name>
<keyword evidence="6" id="KW-1185">Reference proteome</keyword>
<evidence type="ECO:0000256" key="2">
    <source>
        <dbReference type="SAM" id="MobiDB-lite"/>
    </source>
</evidence>
<dbReference type="CDD" id="cd22686">
    <property type="entry name" value="FHA_AGGF1"/>
    <property type="match status" value="1"/>
</dbReference>
<feature type="compositionally biased region" description="Basic and acidic residues" evidence="2">
    <location>
        <begin position="178"/>
        <end position="215"/>
    </location>
</feature>
<proteinExistence type="predicted"/>
<dbReference type="InterPro" id="IPR008984">
    <property type="entry name" value="SMAD_FHA_dom_sf"/>
</dbReference>
<dbReference type="PROSITE" id="PS50174">
    <property type="entry name" value="G_PATCH"/>
    <property type="match status" value="1"/>
</dbReference>
<dbReference type="InterPro" id="IPR000253">
    <property type="entry name" value="FHA_dom"/>
</dbReference>
<reference evidence="5 6" key="1">
    <citation type="journal article" date="2019" name="Philos. Trans. R. Soc. Lond., B, Biol. Sci.">
        <title>Ant behaviour and brain gene expression of defending hosts depend on the ecological success of the intruding social parasite.</title>
        <authorList>
            <person name="Kaur R."/>
            <person name="Stoldt M."/>
            <person name="Jongepier E."/>
            <person name="Feldmeyer B."/>
            <person name="Menzel F."/>
            <person name="Bornberg-Bauer E."/>
            <person name="Foitzik S."/>
        </authorList>
    </citation>
    <scope>NUCLEOTIDE SEQUENCE [LARGE SCALE GENOMIC DNA]</scope>
    <source>
        <tissue evidence="5">Whole body</tissue>
    </source>
</reference>
<dbReference type="InterPro" id="IPR041591">
    <property type="entry name" value="OCRE"/>
</dbReference>
<feature type="coiled-coil region" evidence="1">
    <location>
        <begin position="31"/>
        <end position="58"/>
    </location>
</feature>
<dbReference type="EMBL" id="QBLH01002486">
    <property type="protein sequence ID" value="TGZ48427.1"/>
    <property type="molecule type" value="Genomic_DNA"/>
</dbReference>
<dbReference type="Pfam" id="PF00498">
    <property type="entry name" value="FHA"/>
    <property type="match status" value="1"/>
</dbReference>
<dbReference type="PANTHER" id="PTHR23106">
    <property type="entry name" value="ANGIOGENIC FACTOR WITH G PATCH AND FHA DOMAINS 1"/>
    <property type="match status" value="1"/>
</dbReference>
<feature type="domain" description="FHA" evidence="3">
    <location>
        <begin position="282"/>
        <end position="333"/>
    </location>
</feature>
<organism evidence="5 6">
    <name type="scientific">Temnothorax longispinosus</name>
    <dbReference type="NCBI Taxonomy" id="300112"/>
    <lineage>
        <taxon>Eukaryota</taxon>
        <taxon>Metazoa</taxon>
        <taxon>Ecdysozoa</taxon>
        <taxon>Arthropoda</taxon>
        <taxon>Hexapoda</taxon>
        <taxon>Insecta</taxon>
        <taxon>Pterygota</taxon>
        <taxon>Neoptera</taxon>
        <taxon>Endopterygota</taxon>
        <taxon>Hymenoptera</taxon>
        <taxon>Apocrita</taxon>
        <taxon>Aculeata</taxon>
        <taxon>Formicoidea</taxon>
        <taxon>Formicidae</taxon>
        <taxon>Myrmicinae</taxon>
        <taxon>Temnothorax</taxon>
    </lineage>
</organism>
<gene>
    <name evidence="5" type="ORF">DBV15_02801</name>
</gene>
<comment type="caution">
    <text evidence="5">The sequence shown here is derived from an EMBL/GenBank/DDBJ whole genome shotgun (WGS) entry which is preliminary data.</text>
</comment>
<dbReference type="InterPro" id="IPR053027">
    <property type="entry name" value="AGGF1"/>
</dbReference>
<dbReference type="GO" id="GO:0003676">
    <property type="term" value="F:nucleic acid binding"/>
    <property type="evidence" value="ECO:0007669"/>
    <property type="project" value="InterPro"/>
</dbReference>
<feature type="compositionally biased region" description="Polar residues" evidence="2">
    <location>
        <begin position="466"/>
        <end position="475"/>
    </location>
</feature>
<dbReference type="InterPro" id="IPR000467">
    <property type="entry name" value="G_patch_dom"/>
</dbReference>
<dbReference type="SMART" id="SM00240">
    <property type="entry name" value="FHA"/>
    <property type="match status" value="1"/>
</dbReference>
<dbReference type="AlphaFoldDB" id="A0A4S2KKN1"/>
<feature type="region of interest" description="Disordered" evidence="2">
    <location>
        <begin position="432"/>
        <end position="478"/>
    </location>
</feature>
<feature type="domain" description="G-patch" evidence="4">
    <location>
        <begin position="478"/>
        <end position="524"/>
    </location>
</feature>
<sequence length="554" mass="63448">MHSESEEERVSDFEEDFAKELHSLPHVLKFIRKLHDCIRKQRKKIDKLQKRLSEQKQQNLLRTKPYISHCGIQTDPLDFNKSLPQAWSIGRDDESLGIVDQVKQVADAALLQTGFVYEQTSGMYYDYNTGYYYDTRQGLYYDGNTGIYYYYDKTSNTYHVHSRVYINETTPVNLPTCQKKEEQERGKTNKDDVKKRKFISDEETLENKEEKNKEPEEGECSESENDDRSDERIPEVSTNSESDGEEQDLAKGYPPCMRIIVKETDLAELKLGSLFLVTCTGGSLGRQGDHSVLIPDINISKYHARFVYDETEKQYRVIDSGSRNGTFINGIRLSVAKQESEPHKITHGSVIKVGGTKLLCHIHDGNETCGHCEPGLVQRGITLTENKTSKTKLHKEELRRLKHKFGIEKDNVVSSSHVASGYRDRAQARRQHMCIRDRSSSHVASGYRDRAQARRQHVGSSDPYAKTQQSSVHTSITKDNKGFKLLSKMGWSEGRSLGKDGDGRTEPLLITCNHNKVGLGLKRTDVPNIELDSNMKKKQTLWRKTQKRYKEIVD</sequence>
<accession>A0A4S2KKN1</accession>
<dbReference type="PROSITE" id="PS50006">
    <property type="entry name" value="FHA_DOMAIN"/>
    <property type="match status" value="1"/>
</dbReference>
<protein>
    <submittedName>
        <fullName evidence="5">Angiogenic factor with G patch and FHA domains 1</fullName>
    </submittedName>
</protein>